<organism evidence="2 3">
    <name type="scientific">Suillus fuscotomentosus</name>
    <dbReference type="NCBI Taxonomy" id="1912939"/>
    <lineage>
        <taxon>Eukaryota</taxon>
        <taxon>Fungi</taxon>
        <taxon>Dikarya</taxon>
        <taxon>Basidiomycota</taxon>
        <taxon>Agaricomycotina</taxon>
        <taxon>Agaricomycetes</taxon>
        <taxon>Agaricomycetidae</taxon>
        <taxon>Boletales</taxon>
        <taxon>Suillineae</taxon>
        <taxon>Suillaceae</taxon>
        <taxon>Suillus</taxon>
    </lineage>
</organism>
<proteinExistence type="predicted"/>
<sequence>MSPPSSDTPYDSLDDDIIGPITPPAILHHLSKYTKSAKKRPKPYQRIVPNVLEHLCGEECSGCTSSKDLSRDQRERTQLQLRLKSLTPEARAHAMIPIQVDIEWRHMRAIAAALHVNAVQKHSICTTEELENRKNCSIAVYNLDETSFAAADIEFDHVENIASPPVQTKKLSMTTEIVARDTALSFVVQIVHHLDLLLGLQSTFPQQGDLSIEYWIEFLSSNMSLAGSFIRETPDFAKCSECTLSPRSSGTTASTYTDQFLALTNGNNSDDLLRSLLPRQRCASSLSSFATNILKMSCWCRWCCKQSLEVSHKQHVICFKLSGESLRALYFNLNQDLNQYGSKKASDAPEMPHMNAHDYYTPHSHHHHNPISHEPTCEGQLQSSILAPNNSHFQGPAGSYANPQSQLQFYTVSHGPAPTGTTVLYLASFDLSTSQAASSYGYHNTLSAAGGQHQPEGSDIGLAHDTSAYSNYLPPYSQNLVGGSHNSLALSQPPSSAVSTFQQACSQYPQDGSSNLNVAQSAPQGPAFPSTSLYLTSFDPNMSQAASSYGHYDSQPAADSQHQPEASNTEPVHHAAAHCNYQHPYLQGPVGGNYNNPVQSELPSSTINASRQSVGEVLHDDSFNIAQHAPQIESLILNHLKMDASRLMRVSLFRNTLFLIKEKNDELADAALNDVIAIHMNNDNARELGEWKLRPEGQNTLIRLKGVAKHIHTDCQGKGYAWGLVIGAYNLSAQILFKHPNNVIPSRKVHALTLVMNDGQLQSLCVPFGSSTIITMTEHILVDQGYHHYIPLDTATGDWEFGLQNTMALSAMICELEMVQCLKIGWFQPIDLHAKGCSIYARMKAQMASLNGISLSQSRWLEIL</sequence>
<keyword evidence="3" id="KW-1185">Reference proteome</keyword>
<accession>A0AAD4ECM2</accession>
<dbReference type="AlphaFoldDB" id="A0AAD4ECM2"/>
<gene>
    <name evidence="2" type="ORF">F5891DRAFT_977349</name>
</gene>
<dbReference type="EMBL" id="JABBWK010000011">
    <property type="protein sequence ID" value="KAG1903789.1"/>
    <property type="molecule type" value="Genomic_DNA"/>
</dbReference>
<feature type="region of interest" description="Disordered" evidence="1">
    <location>
        <begin position="546"/>
        <end position="573"/>
    </location>
</feature>
<evidence type="ECO:0000313" key="3">
    <source>
        <dbReference type="Proteomes" id="UP001195769"/>
    </source>
</evidence>
<comment type="caution">
    <text evidence="2">The sequence shown here is derived from an EMBL/GenBank/DDBJ whole genome shotgun (WGS) entry which is preliminary data.</text>
</comment>
<dbReference type="Proteomes" id="UP001195769">
    <property type="component" value="Unassembled WGS sequence"/>
</dbReference>
<name>A0AAD4ECM2_9AGAM</name>
<protein>
    <submittedName>
        <fullName evidence="2">Uncharacterized protein</fullName>
    </submittedName>
</protein>
<dbReference type="RefSeq" id="XP_041229364.1">
    <property type="nucleotide sequence ID" value="XM_041376698.1"/>
</dbReference>
<evidence type="ECO:0000313" key="2">
    <source>
        <dbReference type="EMBL" id="KAG1903789.1"/>
    </source>
</evidence>
<dbReference type="GeneID" id="64670996"/>
<feature type="compositionally biased region" description="Polar residues" evidence="1">
    <location>
        <begin position="557"/>
        <end position="570"/>
    </location>
</feature>
<reference evidence="2" key="1">
    <citation type="journal article" date="2020" name="New Phytol.">
        <title>Comparative genomics reveals dynamic genome evolution in host specialist ectomycorrhizal fungi.</title>
        <authorList>
            <person name="Lofgren L.A."/>
            <person name="Nguyen N.H."/>
            <person name="Vilgalys R."/>
            <person name="Ruytinx J."/>
            <person name="Liao H.L."/>
            <person name="Branco S."/>
            <person name="Kuo A."/>
            <person name="LaButti K."/>
            <person name="Lipzen A."/>
            <person name="Andreopoulos W."/>
            <person name="Pangilinan J."/>
            <person name="Riley R."/>
            <person name="Hundley H."/>
            <person name="Na H."/>
            <person name="Barry K."/>
            <person name="Grigoriev I.V."/>
            <person name="Stajich J.E."/>
            <person name="Kennedy P.G."/>
        </authorList>
    </citation>
    <scope>NUCLEOTIDE SEQUENCE</scope>
    <source>
        <strain evidence="2">FC203</strain>
    </source>
</reference>
<evidence type="ECO:0000256" key="1">
    <source>
        <dbReference type="SAM" id="MobiDB-lite"/>
    </source>
</evidence>